<keyword evidence="1" id="KW-1133">Transmembrane helix</keyword>
<keyword evidence="1" id="KW-0472">Membrane</keyword>
<accession>A0AAV4FM67</accession>
<comment type="caution">
    <text evidence="2">The sequence shown here is derived from an EMBL/GenBank/DDBJ whole genome shotgun (WGS) entry which is preliminary data.</text>
</comment>
<sequence length="112" mass="12033">MTKIPIRSNTPKRCNQSIGALKTKQTLATHAVDALIETFSTRTVSHYAISDESKIDKVEVVVIVVVMEAVVVVVVEVVVVLVVVVVVVVVVMDLATHGINSKRLSEADGKVV</sequence>
<reference evidence="2 3" key="1">
    <citation type="journal article" date="2021" name="Elife">
        <title>Chloroplast acquisition without the gene transfer in kleptoplastic sea slugs, Plakobranchus ocellatus.</title>
        <authorList>
            <person name="Maeda T."/>
            <person name="Takahashi S."/>
            <person name="Yoshida T."/>
            <person name="Shimamura S."/>
            <person name="Takaki Y."/>
            <person name="Nagai Y."/>
            <person name="Toyoda A."/>
            <person name="Suzuki Y."/>
            <person name="Arimoto A."/>
            <person name="Ishii H."/>
            <person name="Satoh N."/>
            <person name="Nishiyama T."/>
            <person name="Hasebe M."/>
            <person name="Maruyama T."/>
            <person name="Minagawa J."/>
            <person name="Obokata J."/>
            <person name="Shigenobu S."/>
        </authorList>
    </citation>
    <scope>NUCLEOTIDE SEQUENCE [LARGE SCALE GENOMIC DNA]</scope>
</reference>
<evidence type="ECO:0000313" key="3">
    <source>
        <dbReference type="Proteomes" id="UP000762676"/>
    </source>
</evidence>
<evidence type="ECO:0000313" key="2">
    <source>
        <dbReference type="EMBL" id="GFR74572.1"/>
    </source>
</evidence>
<gene>
    <name evidence="2" type="ORF">ElyMa_003896400</name>
</gene>
<dbReference type="Proteomes" id="UP000762676">
    <property type="component" value="Unassembled WGS sequence"/>
</dbReference>
<name>A0AAV4FM67_9GAST</name>
<dbReference type="EMBL" id="BMAT01007933">
    <property type="protein sequence ID" value="GFR74572.1"/>
    <property type="molecule type" value="Genomic_DNA"/>
</dbReference>
<proteinExistence type="predicted"/>
<protein>
    <submittedName>
        <fullName evidence="2">Uncharacterized protein</fullName>
    </submittedName>
</protein>
<keyword evidence="1" id="KW-0812">Transmembrane</keyword>
<keyword evidence="3" id="KW-1185">Reference proteome</keyword>
<feature type="transmembrane region" description="Helical" evidence="1">
    <location>
        <begin position="61"/>
        <end position="94"/>
    </location>
</feature>
<organism evidence="2 3">
    <name type="scientific">Elysia marginata</name>
    <dbReference type="NCBI Taxonomy" id="1093978"/>
    <lineage>
        <taxon>Eukaryota</taxon>
        <taxon>Metazoa</taxon>
        <taxon>Spiralia</taxon>
        <taxon>Lophotrochozoa</taxon>
        <taxon>Mollusca</taxon>
        <taxon>Gastropoda</taxon>
        <taxon>Heterobranchia</taxon>
        <taxon>Euthyneura</taxon>
        <taxon>Panpulmonata</taxon>
        <taxon>Sacoglossa</taxon>
        <taxon>Placobranchoidea</taxon>
        <taxon>Plakobranchidae</taxon>
        <taxon>Elysia</taxon>
    </lineage>
</organism>
<dbReference type="AlphaFoldDB" id="A0AAV4FM67"/>
<evidence type="ECO:0000256" key="1">
    <source>
        <dbReference type="SAM" id="Phobius"/>
    </source>
</evidence>